<dbReference type="InterPro" id="IPR046357">
    <property type="entry name" value="PPIase_dom_sf"/>
</dbReference>
<dbReference type="PROSITE" id="PS50059">
    <property type="entry name" value="FKBP_PPIASE"/>
    <property type="match status" value="1"/>
</dbReference>
<accession>A0AAU7CBL8</accession>
<dbReference type="Pfam" id="PF00254">
    <property type="entry name" value="FKBP_C"/>
    <property type="match status" value="1"/>
</dbReference>
<dbReference type="GO" id="GO:0003755">
    <property type="term" value="F:peptidyl-prolyl cis-trans isomerase activity"/>
    <property type="evidence" value="ECO:0007669"/>
    <property type="project" value="UniProtKB-UniRule"/>
</dbReference>
<dbReference type="EMBL" id="CP155447">
    <property type="protein sequence ID" value="XBH02101.1"/>
    <property type="molecule type" value="Genomic_DNA"/>
</dbReference>
<evidence type="ECO:0000256" key="7">
    <source>
        <dbReference type="SAM" id="MobiDB-lite"/>
    </source>
</evidence>
<feature type="region of interest" description="Disordered" evidence="7">
    <location>
        <begin position="1"/>
        <end position="22"/>
    </location>
</feature>
<keyword evidence="3 5" id="KW-0697">Rotamase</keyword>
<reference evidence="9" key="1">
    <citation type="submission" date="2024-05" db="EMBL/GenBank/DDBJ databases">
        <title>Planctomycetes of the genus Singulisphaera possess chitinolytic capabilities.</title>
        <authorList>
            <person name="Ivanova A."/>
        </authorList>
    </citation>
    <scope>NUCLEOTIDE SEQUENCE</scope>
    <source>
        <strain evidence="9">Ch08T</strain>
    </source>
</reference>
<organism evidence="9">
    <name type="scientific">Singulisphaera sp. Ch08</name>
    <dbReference type="NCBI Taxonomy" id="3120278"/>
    <lineage>
        <taxon>Bacteria</taxon>
        <taxon>Pseudomonadati</taxon>
        <taxon>Planctomycetota</taxon>
        <taxon>Planctomycetia</taxon>
        <taxon>Isosphaerales</taxon>
        <taxon>Isosphaeraceae</taxon>
        <taxon>Singulisphaera</taxon>
    </lineage>
</organism>
<dbReference type="PANTHER" id="PTHR43811">
    <property type="entry name" value="FKBP-TYPE PEPTIDYL-PROLYL CIS-TRANS ISOMERASE FKPA"/>
    <property type="match status" value="1"/>
</dbReference>
<evidence type="ECO:0000256" key="3">
    <source>
        <dbReference type="ARBA" id="ARBA00023110"/>
    </source>
</evidence>
<keyword evidence="4 5" id="KW-0413">Isomerase</keyword>
<comment type="catalytic activity">
    <reaction evidence="1 5 6">
        <text>[protein]-peptidylproline (omega=180) = [protein]-peptidylproline (omega=0)</text>
        <dbReference type="Rhea" id="RHEA:16237"/>
        <dbReference type="Rhea" id="RHEA-COMP:10747"/>
        <dbReference type="Rhea" id="RHEA-COMP:10748"/>
        <dbReference type="ChEBI" id="CHEBI:83833"/>
        <dbReference type="ChEBI" id="CHEBI:83834"/>
        <dbReference type="EC" id="5.2.1.8"/>
    </reaction>
</comment>
<feature type="compositionally biased region" description="Basic and acidic residues" evidence="7">
    <location>
        <begin position="1"/>
        <end position="12"/>
    </location>
</feature>
<dbReference type="InterPro" id="IPR001179">
    <property type="entry name" value="PPIase_FKBP_dom"/>
</dbReference>
<evidence type="ECO:0000259" key="8">
    <source>
        <dbReference type="PROSITE" id="PS50059"/>
    </source>
</evidence>
<dbReference type="AlphaFoldDB" id="A0AAU7CBL8"/>
<evidence type="ECO:0000256" key="4">
    <source>
        <dbReference type="ARBA" id="ARBA00023235"/>
    </source>
</evidence>
<evidence type="ECO:0000256" key="2">
    <source>
        <dbReference type="ARBA" id="ARBA00006577"/>
    </source>
</evidence>
<comment type="similarity">
    <text evidence="2 6">Belongs to the FKBP-type PPIase family.</text>
</comment>
<dbReference type="RefSeq" id="WP_406694844.1">
    <property type="nucleotide sequence ID" value="NZ_CP155447.1"/>
</dbReference>
<name>A0AAU7CBL8_9BACT</name>
<proteinExistence type="inferred from homology"/>
<dbReference type="SUPFAM" id="SSF54534">
    <property type="entry name" value="FKBP-like"/>
    <property type="match status" value="1"/>
</dbReference>
<evidence type="ECO:0000256" key="1">
    <source>
        <dbReference type="ARBA" id="ARBA00000971"/>
    </source>
</evidence>
<evidence type="ECO:0000256" key="6">
    <source>
        <dbReference type="RuleBase" id="RU003915"/>
    </source>
</evidence>
<dbReference type="PANTHER" id="PTHR43811:SF19">
    <property type="entry name" value="39 KDA FK506-BINDING NUCLEAR PROTEIN"/>
    <property type="match status" value="1"/>
</dbReference>
<dbReference type="EC" id="5.2.1.8" evidence="6"/>
<dbReference type="FunFam" id="3.10.50.40:FF:000006">
    <property type="entry name" value="Peptidyl-prolyl cis-trans isomerase"/>
    <property type="match status" value="1"/>
</dbReference>
<sequence>MADFKTEIKDVKTGTGPEAKAGDTVTVHYTGTLTNGTKFDSSRDRNQPFSFTLGQGRVIKGWDVGVAGMQVGGQRELTIPPEEGYGSSGAGAVIPPNSTLKFDVEMIKIG</sequence>
<evidence type="ECO:0000313" key="9">
    <source>
        <dbReference type="EMBL" id="XBH02101.1"/>
    </source>
</evidence>
<dbReference type="Gene3D" id="3.10.50.40">
    <property type="match status" value="1"/>
</dbReference>
<feature type="domain" description="PPIase FKBP-type" evidence="8">
    <location>
        <begin position="22"/>
        <end position="110"/>
    </location>
</feature>
<protein>
    <recommendedName>
        <fullName evidence="6">Peptidyl-prolyl cis-trans isomerase</fullName>
        <ecNumber evidence="6">5.2.1.8</ecNumber>
    </recommendedName>
</protein>
<gene>
    <name evidence="9" type="ORF">V5E97_27755</name>
</gene>
<evidence type="ECO:0000256" key="5">
    <source>
        <dbReference type="PROSITE-ProRule" id="PRU00277"/>
    </source>
</evidence>